<gene>
    <name evidence="7" type="ORF">IJ22_44570</name>
</gene>
<dbReference type="RefSeq" id="WP_054817040.1">
    <property type="nucleotide sequence ID" value="NZ_BJCS01000013.1"/>
</dbReference>
<dbReference type="Proteomes" id="UP000061660">
    <property type="component" value="Chromosome"/>
</dbReference>
<dbReference type="GO" id="GO:0005829">
    <property type="term" value="C:cytosol"/>
    <property type="evidence" value="ECO:0007669"/>
    <property type="project" value="TreeGrafter"/>
</dbReference>
<dbReference type="Pfam" id="PF00486">
    <property type="entry name" value="Trans_reg_C"/>
    <property type="match status" value="1"/>
</dbReference>
<dbReference type="PANTHER" id="PTHR48111">
    <property type="entry name" value="REGULATOR OF RPOS"/>
    <property type="match status" value="1"/>
</dbReference>
<dbReference type="GO" id="GO:0032993">
    <property type="term" value="C:protein-DNA complex"/>
    <property type="evidence" value="ECO:0007669"/>
    <property type="project" value="TreeGrafter"/>
</dbReference>
<dbReference type="SUPFAM" id="SSF46894">
    <property type="entry name" value="C-terminal effector domain of the bipartite response regulators"/>
    <property type="match status" value="1"/>
</dbReference>
<dbReference type="AlphaFoldDB" id="A0A0U2VZ48"/>
<evidence type="ECO:0000313" key="7">
    <source>
        <dbReference type="EMBL" id="ALS24743.1"/>
    </source>
</evidence>
<dbReference type="EMBL" id="CP013652">
    <property type="protein sequence ID" value="ALS24743.1"/>
    <property type="molecule type" value="Genomic_DNA"/>
</dbReference>
<evidence type="ECO:0000256" key="6">
    <source>
        <dbReference type="ARBA" id="ARBA00023163"/>
    </source>
</evidence>
<dbReference type="PANTHER" id="PTHR48111:SF1">
    <property type="entry name" value="TWO-COMPONENT RESPONSE REGULATOR ORR33"/>
    <property type="match status" value="1"/>
</dbReference>
<dbReference type="GO" id="GO:0000156">
    <property type="term" value="F:phosphorelay response regulator activity"/>
    <property type="evidence" value="ECO:0007669"/>
    <property type="project" value="TreeGrafter"/>
</dbReference>
<dbReference type="FunFam" id="1.10.10.10:FF:000018">
    <property type="entry name" value="DNA-binding response regulator ResD"/>
    <property type="match status" value="1"/>
</dbReference>
<dbReference type="SMART" id="SM00862">
    <property type="entry name" value="Trans_reg_C"/>
    <property type="match status" value="1"/>
</dbReference>
<dbReference type="Gene3D" id="1.10.10.10">
    <property type="entry name" value="Winged helix-like DNA-binding domain superfamily/Winged helix DNA-binding domain"/>
    <property type="match status" value="1"/>
</dbReference>
<dbReference type="InterPro" id="IPR039420">
    <property type="entry name" value="WalR-like"/>
</dbReference>
<reference evidence="7 8" key="2">
    <citation type="journal article" date="2016" name="Genome Announc.">
        <title>Complete Genome Sequences of Two Interactive Moderate Thermophiles, Paenibacillus napthalenovorans 32O-Y and Paenibacillus sp. 32O-W.</title>
        <authorList>
            <person name="Butler R.R.III."/>
            <person name="Wang J."/>
            <person name="Stark B.C."/>
            <person name="Pombert J.F."/>
        </authorList>
    </citation>
    <scope>NUCLEOTIDE SEQUENCE [LARGE SCALE GENOMIC DNA]</scope>
    <source>
        <strain evidence="7 8">32O-Y</strain>
    </source>
</reference>
<keyword evidence="5" id="KW-0238">DNA-binding</keyword>
<evidence type="ECO:0000256" key="5">
    <source>
        <dbReference type="ARBA" id="ARBA00023125"/>
    </source>
</evidence>
<name>A0A0U2VZ48_9BACL</name>
<keyword evidence="8" id="KW-1185">Reference proteome</keyword>
<organism evidence="7 8">
    <name type="scientific">Paenibacillus naphthalenovorans</name>
    <dbReference type="NCBI Taxonomy" id="162209"/>
    <lineage>
        <taxon>Bacteria</taxon>
        <taxon>Bacillati</taxon>
        <taxon>Bacillota</taxon>
        <taxon>Bacilli</taxon>
        <taxon>Bacillales</taxon>
        <taxon>Paenibacillaceae</taxon>
        <taxon>Paenibacillus</taxon>
    </lineage>
</organism>
<sequence length="262" mass="29394">MRTAQSVNLFQNFEITDQSRLREEDSWMLGNVCTRTQRVIVISPFPNRLGELIGRLASDCFDILVFHRYDPLMMKELNVNTIIYDLTSSQDVERDAQHAVSLFSQSLRQPRLLFLVNGQTAAAASADSAAEFISWPAGDIRETVRRISEAVPESGFTPDVSSGRSVFKDLTVDSRKMAVYRGQVRLDLTKTEYELLQLFLQSEGAVLSREDILNQLWGSSYFGGSNVVDVHVKSLRKKLGDSAGEAKYISTVRGVGYRLADE</sequence>
<keyword evidence="4" id="KW-0805">Transcription regulation</keyword>
<dbReference type="CDD" id="cd00383">
    <property type="entry name" value="trans_reg_C"/>
    <property type="match status" value="1"/>
</dbReference>
<protein>
    <submittedName>
        <fullName evidence="7">Transcriptional regulator</fullName>
    </submittedName>
</protein>
<evidence type="ECO:0000313" key="8">
    <source>
        <dbReference type="Proteomes" id="UP000061660"/>
    </source>
</evidence>
<accession>A0A0U2VZ48</accession>
<evidence type="ECO:0000256" key="4">
    <source>
        <dbReference type="ARBA" id="ARBA00023015"/>
    </source>
</evidence>
<evidence type="ECO:0000256" key="2">
    <source>
        <dbReference type="ARBA" id="ARBA00022553"/>
    </source>
</evidence>
<dbReference type="InterPro" id="IPR016032">
    <property type="entry name" value="Sig_transdc_resp-reg_C-effctor"/>
</dbReference>
<dbReference type="GO" id="GO:0006355">
    <property type="term" value="P:regulation of DNA-templated transcription"/>
    <property type="evidence" value="ECO:0007669"/>
    <property type="project" value="InterPro"/>
</dbReference>
<keyword evidence="2" id="KW-0597">Phosphoprotein</keyword>
<keyword evidence="6" id="KW-0804">Transcription</keyword>
<dbReference type="GO" id="GO:0000976">
    <property type="term" value="F:transcription cis-regulatory region binding"/>
    <property type="evidence" value="ECO:0007669"/>
    <property type="project" value="TreeGrafter"/>
</dbReference>
<proteinExistence type="predicted"/>
<reference evidence="8" key="1">
    <citation type="submission" date="2015-12" db="EMBL/GenBank/DDBJ databases">
        <title>Complete genome sequences of two moderately thermophilic Paenibacillus species.</title>
        <authorList>
            <person name="Butler R.III."/>
            <person name="Wang J."/>
            <person name="Stark B.C."/>
            <person name="Pombert J.-F."/>
        </authorList>
    </citation>
    <scope>NUCLEOTIDE SEQUENCE [LARGE SCALE GENOMIC DNA]</scope>
    <source>
        <strain evidence="8">32O-Y</strain>
    </source>
</reference>
<evidence type="ECO:0000256" key="3">
    <source>
        <dbReference type="ARBA" id="ARBA00023012"/>
    </source>
</evidence>
<keyword evidence="3" id="KW-0902">Two-component regulatory system</keyword>
<evidence type="ECO:0000256" key="1">
    <source>
        <dbReference type="ARBA" id="ARBA00004496"/>
    </source>
</evidence>
<dbReference type="InterPro" id="IPR001867">
    <property type="entry name" value="OmpR/PhoB-type_DNA-bd"/>
</dbReference>
<dbReference type="PATRIC" id="fig|162209.4.peg.4705"/>
<comment type="subcellular location">
    <subcellularLocation>
        <location evidence="1">Cytoplasm</location>
    </subcellularLocation>
</comment>
<dbReference type="STRING" id="162209.IJ22_44570"/>
<dbReference type="PROSITE" id="PS51755">
    <property type="entry name" value="OMPR_PHOB"/>
    <property type="match status" value="1"/>
</dbReference>
<dbReference type="KEGG" id="pnp:IJ22_44570"/>
<dbReference type="InterPro" id="IPR036388">
    <property type="entry name" value="WH-like_DNA-bd_sf"/>
</dbReference>